<organism evidence="2 3">
    <name type="scientific">Trypanosoma cruzi Dm28c</name>
    <dbReference type="NCBI Taxonomy" id="1416333"/>
    <lineage>
        <taxon>Eukaryota</taxon>
        <taxon>Discoba</taxon>
        <taxon>Euglenozoa</taxon>
        <taxon>Kinetoplastea</taxon>
        <taxon>Metakinetoplastina</taxon>
        <taxon>Trypanosomatida</taxon>
        <taxon>Trypanosomatidae</taxon>
        <taxon>Trypanosoma</taxon>
        <taxon>Schizotrypanum</taxon>
    </lineage>
</organism>
<evidence type="ECO:0000313" key="2">
    <source>
        <dbReference type="EMBL" id="ESS61791.1"/>
    </source>
</evidence>
<dbReference type="EMBL" id="AYLP01000241">
    <property type="protein sequence ID" value="ESS61791.1"/>
    <property type="molecule type" value="Genomic_DNA"/>
</dbReference>
<comment type="caution">
    <text evidence="2">The sequence shown here is derived from an EMBL/GenBank/DDBJ whole genome shotgun (WGS) entry which is preliminary data.</text>
</comment>
<name>V5D2T1_TRYCR</name>
<dbReference type="AlphaFoldDB" id="V5D2T1"/>
<keyword evidence="1" id="KW-1133">Transmembrane helix</keyword>
<evidence type="ECO:0000256" key="1">
    <source>
        <dbReference type="SAM" id="Phobius"/>
    </source>
</evidence>
<keyword evidence="1" id="KW-0812">Transmembrane</keyword>
<sequence length="233" mass="25825">MRVCAAAMPAAEHSLKINADRSGAALFCIASHRQSDEDTADHRLGDGIQHVKSNPVRLLGNAIGRHLNFGLHVTVAAMWTVPRRHQLRLDAEAGASQHTTAARQSHRVRPPFTSTAWKCGTATAALHRSAHAHQRRILLSTWQPIQHRCGGSLVSAHPQNTNASHFFDVLRTCVPLSTRNLCRRPCIINWQHQSRLREMLLLMNYTAYVTLLGYPTTTIALLLFNIVISSGTL</sequence>
<protein>
    <submittedName>
        <fullName evidence="2">Uncharacterized protein</fullName>
    </submittedName>
</protein>
<gene>
    <name evidence="2" type="ORF">TCDM_10582</name>
</gene>
<evidence type="ECO:0000313" key="3">
    <source>
        <dbReference type="Proteomes" id="UP000017861"/>
    </source>
</evidence>
<keyword evidence="1" id="KW-0472">Membrane</keyword>
<feature type="transmembrane region" description="Helical" evidence="1">
    <location>
        <begin position="205"/>
        <end position="228"/>
    </location>
</feature>
<dbReference type="Proteomes" id="UP000017861">
    <property type="component" value="Unassembled WGS sequence"/>
</dbReference>
<proteinExistence type="predicted"/>
<reference evidence="2 3" key="1">
    <citation type="journal article" date="2014" name="Genome Announc.">
        <title>Trypanosoma cruzi Clone Dm28c Draft Genome Sequence.</title>
        <authorList>
            <person name="Grisard E.C."/>
            <person name="Teixeira S.M."/>
            <person name="de Almeida L.G."/>
            <person name="Stoco P.H."/>
            <person name="Gerber A.L."/>
            <person name="Talavera-Lopez C."/>
            <person name="Lima O.C."/>
            <person name="Andersson B."/>
            <person name="de Vasconcelos A.T."/>
        </authorList>
    </citation>
    <scope>NUCLEOTIDE SEQUENCE [LARGE SCALE GENOMIC DNA]</scope>
    <source>
        <strain evidence="2 3">Dm28c</strain>
    </source>
</reference>
<dbReference type="VEuPathDB" id="TriTrypDB:TCDM_10582"/>
<accession>V5D2T1</accession>